<accession>A0AC61RKY4</accession>
<keyword evidence="2" id="KW-1185">Reference proteome</keyword>
<comment type="caution">
    <text evidence="1">The sequence shown here is derived from an EMBL/GenBank/DDBJ whole genome shotgun (WGS) entry which is preliminary data.</text>
</comment>
<evidence type="ECO:0000313" key="2">
    <source>
        <dbReference type="Proteomes" id="UP000306319"/>
    </source>
</evidence>
<protein>
    <submittedName>
        <fullName evidence="1">Uncharacterized protein</fullName>
    </submittedName>
</protein>
<dbReference type="EMBL" id="SRYB01000001">
    <property type="protein sequence ID" value="TGY81003.1"/>
    <property type="molecule type" value="Genomic_DNA"/>
</dbReference>
<organism evidence="1 2">
    <name type="scientific">Lepagella muris</name>
    <dbReference type="NCBI Taxonomy" id="3032870"/>
    <lineage>
        <taxon>Bacteria</taxon>
        <taxon>Pseudomonadati</taxon>
        <taxon>Bacteroidota</taxon>
        <taxon>Bacteroidia</taxon>
        <taxon>Bacteroidales</taxon>
        <taxon>Muribaculaceae</taxon>
        <taxon>Lepagella</taxon>
    </lineage>
</organism>
<evidence type="ECO:0000313" key="1">
    <source>
        <dbReference type="EMBL" id="TGY81003.1"/>
    </source>
</evidence>
<gene>
    <name evidence="1" type="ORF">E5331_01070</name>
</gene>
<name>A0AC61RKY4_9BACT</name>
<reference evidence="1" key="1">
    <citation type="submission" date="2019-04" db="EMBL/GenBank/DDBJ databases">
        <title>Microbes associate with the intestines of laboratory mice.</title>
        <authorList>
            <person name="Navarre W."/>
            <person name="Wong E."/>
            <person name="Huang K."/>
            <person name="Tropini C."/>
            <person name="Ng K."/>
            <person name="Yu B."/>
        </authorList>
    </citation>
    <scope>NUCLEOTIDE SEQUENCE</scope>
    <source>
        <strain evidence="1">NM04_E33</strain>
    </source>
</reference>
<proteinExistence type="predicted"/>
<dbReference type="Proteomes" id="UP000306319">
    <property type="component" value="Unassembled WGS sequence"/>
</dbReference>
<sequence>MKQVQPPQDGIEKWAEWLDSQPKNTPLTNEQMDMFMAMTLNEAKVETDSDALKLIEPRRQNFASMLYHRIKNCHTYTISVAAAAFLSTLTKRPGEVVIYTNFLQYKAFKMGKKRMTMREIALIWPFGFFSEETLHQAWDKQKMAGCYASNMLDSYEAQKSIEIPE</sequence>